<dbReference type="PANTHER" id="PTHR12918:SF1">
    <property type="entry name" value="CYSTEINE DIOXYGENASE TYPE 1"/>
    <property type="match status" value="1"/>
</dbReference>
<name>A0A853BX47_9ACTN</name>
<comment type="similarity">
    <text evidence="1">Belongs to the cysteine dioxygenase family.</text>
</comment>
<keyword evidence="4" id="KW-0560">Oxidoreductase</keyword>
<evidence type="ECO:0000313" key="8">
    <source>
        <dbReference type="EMBL" id="NYI99037.1"/>
    </source>
</evidence>
<dbReference type="PANTHER" id="PTHR12918">
    <property type="entry name" value="CYSTEINE DIOXYGENASE"/>
    <property type="match status" value="1"/>
</dbReference>
<protein>
    <recommendedName>
        <fullName evidence="10">Cysteine dioxygenase</fullName>
    </recommendedName>
</protein>
<proteinExistence type="inferred from homology"/>
<dbReference type="CDD" id="cd10548">
    <property type="entry name" value="cupin_CDO"/>
    <property type="match status" value="1"/>
</dbReference>
<dbReference type="GO" id="GO:0016702">
    <property type="term" value="F:oxidoreductase activity, acting on single donors with incorporation of molecular oxygen, incorporation of two atoms of oxygen"/>
    <property type="evidence" value="ECO:0007669"/>
    <property type="project" value="InterPro"/>
</dbReference>
<keyword evidence="9" id="KW-1185">Reference proteome</keyword>
<feature type="region of interest" description="Disordered" evidence="7">
    <location>
        <begin position="151"/>
        <end position="176"/>
    </location>
</feature>
<dbReference type="Proteomes" id="UP000575985">
    <property type="component" value="Unassembled WGS sequence"/>
</dbReference>
<feature type="binding site" evidence="6">
    <location>
        <position position="72"/>
    </location>
    <ligand>
        <name>Fe cation</name>
        <dbReference type="ChEBI" id="CHEBI:24875"/>
        <note>catalytic</note>
    </ligand>
</feature>
<evidence type="ECO:0000256" key="4">
    <source>
        <dbReference type="ARBA" id="ARBA00023002"/>
    </source>
</evidence>
<reference evidence="8 9" key="1">
    <citation type="submission" date="2020-07" db="EMBL/GenBank/DDBJ databases">
        <title>Sequencing the genomes of 1000 actinobacteria strains.</title>
        <authorList>
            <person name="Klenk H.-P."/>
        </authorList>
    </citation>
    <scope>NUCLEOTIDE SEQUENCE [LARGE SCALE GENOMIC DNA]</scope>
    <source>
        <strain evidence="8 9">DSM 45927</strain>
    </source>
</reference>
<evidence type="ECO:0000313" key="9">
    <source>
        <dbReference type="Proteomes" id="UP000575985"/>
    </source>
</evidence>
<dbReference type="EMBL" id="JACCFO010000001">
    <property type="protein sequence ID" value="NYI99037.1"/>
    <property type="molecule type" value="Genomic_DNA"/>
</dbReference>
<evidence type="ECO:0000256" key="5">
    <source>
        <dbReference type="ARBA" id="ARBA00023004"/>
    </source>
</evidence>
<organism evidence="8 9">
    <name type="scientific">Streptomonospora nanhaiensis</name>
    <dbReference type="NCBI Taxonomy" id="1323731"/>
    <lineage>
        <taxon>Bacteria</taxon>
        <taxon>Bacillati</taxon>
        <taxon>Actinomycetota</taxon>
        <taxon>Actinomycetes</taxon>
        <taxon>Streptosporangiales</taxon>
        <taxon>Nocardiopsidaceae</taxon>
        <taxon>Streptomonospora</taxon>
    </lineage>
</organism>
<keyword evidence="2 6" id="KW-0479">Metal-binding</keyword>
<keyword evidence="3" id="KW-0223">Dioxygenase</keyword>
<keyword evidence="5 6" id="KW-0408">Iron</keyword>
<dbReference type="GO" id="GO:0008198">
    <property type="term" value="F:ferrous iron binding"/>
    <property type="evidence" value="ECO:0007669"/>
    <property type="project" value="TreeGrafter"/>
</dbReference>
<sequence>MTAVVQPPAPTPLTLDRLVELTARTAEEVRRGLHAVRYDTRNRWSMRLSTDAYVDLWLISWTQDQATALHDHAGSLGALTVVHGDLTEHHWTGRLARRELPQGTGAAFPLGHVHDVVNLAPAPAVSVHAYSPPLTAMSYYRVDDSGALRRTHSTLTDDPEPAAPTVASVPLLREDA</sequence>
<evidence type="ECO:0000256" key="3">
    <source>
        <dbReference type="ARBA" id="ARBA00022964"/>
    </source>
</evidence>
<dbReference type="InterPro" id="IPR014710">
    <property type="entry name" value="RmlC-like_jellyroll"/>
</dbReference>
<comment type="caution">
    <text evidence="8">The sequence shown here is derived from an EMBL/GenBank/DDBJ whole genome shotgun (WGS) entry which is preliminary data.</text>
</comment>
<evidence type="ECO:0008006" key="10">
    <source>
        <dbReference type="Google" id="ProtNLM"/>
    </source>
</evidence>
<dbReference type="Pfam" id="PF05995">
    <property type="entry name" value="CDO_I"/>
    <property type="match status" value="1"/>
</dbReference>
<evidence type="ECO:0000256" key="1">
    <source>
        <dbReference type="ARBA" id="ARBA00006622"/>
    </source>
</evidence>
<dbReference type="AlphaFoldDB" id="A0A853BX47"/>
<dbReference type="RefSeq" id="WP_179770085.1">
    <property type="nucleotide sequence ID" value="NZ_JACCFO010000001.1"/>
</dbReference>
<dbReference type="SUPFAM" id="SSF51182">
    <property type="entry name" value="RmlC-like cupins"/>
    <property type="match status" value="1"/>
</dbReference>
<evidence type="ECO:0000256" key="7">
    <source>
        <dbReference type="SAM" id="MobiDB-lite"/>
    </source>
</evidence>
<dbReference type="InterPro" id="IPR011051">
    <property type="entry name" value="RmlC_Cupin_sf"/>
</dbReference>
<gene>
    <name evidence="8" type="ORF">HNR12_005314</name>
</gene>
<feature type="binding site" evidence="6">
    <location>
        <position position="70"/>
    </location>
    <ligand>
        <name>Fe cation</name>
        <dbReference type="ChEBI" id="CHEBI:24875"/>
        <note>catalytic</note>
    </ligand>
</feature>
<evidence type="ECO:0000256" key="2">
    <source>
        <dbReference type="ARBA" id="ARBA00022723"/>
    </source>
</evidence>
<dbReference type="Gene3D" id="2.60.120.10">
    <property type="entry name" value="Jelly Rolls"/>
    <property type="match status" value="1"/>
</dbReference>
<evidence type="ECO:0000256" key="6">
    <source>
        <dbReference type="PIRSR" id="PIRSR610300-51"/>
    </source>
</evidence>
<accession>A0A853BX47</accession>
<feature type="binding site" evidence="6">
    <location>
        <position position="114"/>
    </location>
    <ligand>
        <name>Fe cation</name>
        <dbReference type="ChEBI" id="CHEBI:24875"/>
        <note>catalytic</note>
    </ligand>
</feature>
<dbReference type="InterPro" id="IPR010300">
    <property type="entry name" value="CDO_1"/>
</dbReference>